<dbReference type="RefSeq" id="WP_307260788.1">
    <property type="nucleotide sequence ID" value="NZ_JAUSVL010000001.1"/>
</dbReference>
<comment type="caution">
    <text evidence="1">The sequence shown here is derived from an EMBL/GenBank/DDBJ whole genome shotgun (WGS) entry which is preliminary data.</text>
</comment>
<protein>
    <submittedName>
        <fullName evidence="1">Prepilin-type N-terminal cleavage/methylation domain-containing protein/prepilin-type processing-associated H-X9-DG protein</fullName>
    </submittedName>
</protein>
<dbReference type="AlphaFoldDB" id="A0AAE3VF54"/>
<evidence type="ECO:0000313" key="1">
    <source>
        <dbReference type="EMBL" id="MDQ0289368.1"/>
    </source>
</evidence>
<gene>
    <name evidence="1" type="ORF">J3R75_001475</name>
</gene>
<dbReference type="EMBL" id="JAUSVL010000001">
    <property type="protein sequence ID" value="MDQ0289368.1"/>
    <property type="molecule type" value="Genomic_DNA"/>
</dbReference>
<dbReference type="InterPro" id="IPR012902">
    <property type="entry name" value="N_methyl_site"/>
</dbReference>
<dbReference type="InterPro" id="IPR045584">
    <property type="entry name" value="Pilin-like"/>
</dbReference>
<evidence type="ECO:0000313" key="2">
    <source>
        <dbReference type="Proteomes" id="UP001238163"/>
    </source>
</evidence>
<dbReference type="Pfam" id="PF07963">
    <property type="entry name" value="N_methyl"/>
    <property type="match status" value="1"/>
</dbReference>
<sequence>MKKVFTLIELLVVIAIIAILAAMLLPALSKARDKARSISCTNIMKQMGTASIMYAGDYSDRWVPVVTPTVYDNNPFRSYLGVPEVAVTGTGGRFPPNMLCPSSRGARSLNTAGYGYFGSSYGVTYQGLHSGTWVETGYVLTAIPKPSERLAYADGLDWLLYNWDPYTASKGYIAIGGDVSTVGGVGTVAYRHNDCVNATFFDGHVEPLHYRRLRIDGAVRGDPRK</sequence>
<organism evidence="1 2">
    <name type="scientific">Oligosphaera ethanolica</name>
    <dbReference type="NCBI Taxonomy" id="760260"/>
    <lineage>
        <taxon>Bacteria</taxon>
        <taxon>Pseudomonadati</taxon>
        <taxon>Lentisphaerota</taxon>
        <taxon>Oligosphaeria</taxon>
        <taxon>Oligosphaerales</taxon>
        <taxon>Oligosphaeraceae</taxon>
        <taxon>Oligosphaera</taxon>
    </lineage>
</organism>
<reference evidence="1" key="1">
    <citation type="submission" date="2023-07" db="EMBL/GenBank/DDBJ databases">
        <title>Genomic Encyclopedia of Type Strains, Phase IV (KMG-IV): sequencing the most valuable type-strain genomes for metagenomic binning, comparative biology and taxonomic classification.</title>
        <authorList>
            <person name="Goeker M."/>
        </authorList>
    </citation>
    <scope>NUCLEOTIDE SEQUENCE</scope>
    <source>
        <strain evidence="1">DSM 24202</strain>
    </source>
</reference>
<keyword evidence="2" id="KW-1185">Reference proteome</keyword>
<dbReference type="Proteomes" id="UP001238163">
    <property type="component" value="Unassembled WGS sequence"/>
</dbReference>
<dbReference type="SUPFAM" id="SSF54523">
    <property type="entry name" value="Pili subunits"/>
    <property type="match status" value="1"/>
</dbReference>
<dbReference type="Gene3D" id="3.30.700.10">
    <property type="entry name" value="Glycoprotein, Type 4 Pilin"/>
    <property type="match status" value="1"/>
</dbReference>
<name>A0AAE3VF54_9BACT</name>
<dbReference type="PANTHER" id="PTHR30093:SF2">
    <property type="entry name" value="TYPE II SECRETION SYSTEM PROTEIN H"/>
    <property type="match status" value="1"/>
</dbReference>
<dbReference type="NCBIfam" id="TIGR02532">
    <property type="entry name" value="IV_pilin_GFxxxE"/>
    <property type="match status" value="1"/>
</dbReference>
<dbReference type="PANTHER" id="PTHR30093">
    <property type="entry name" value="GENERAL SECRETION PATHWAY PROTEIN G"/>
    <property type="match status" value="1"/>
</dbReference>
<proteinExistence type="predicted"/>
<accession>A0AAE3VF54</accession>